<gene>
    <name evidence="2" type="ORF">RJT34_20259</name>
</gene>
<feature type="transmembrane region" description="Helical" evidence="1">
    <location>
        <begin position="50"/>
        <end position="73"/>
    </location>
</feature>
<keyword evidence="1" id="KW-0472">Membrane</keyword>
<dbReference type="PANTHER" id="PTHR34452">
    <property type="entry name" value="MYOSIN HEAVY CHAIN-RELATED PROTEIN"/>
    <property type="match status" value="1"/>
</dbReference>
<keyword evidence="1" id="KW-1133">Transmembrane helix</keyword>
<evidence type="ECO:0000256" key="1">
    <source>
        <dbReference type="SAM" id="Phobius"/>
    </source>
</evidence>
<organism evidence="2 3">
    <name type="scientific">Clitoria ternatea</name>
    <name type="common">Butterfly pea</name>
    <dbReference type="NCBI Taxonomy" id="43366"/>
    <lineage>
        <taxon>Eukaryota</taxon>
        <taxon>Viridiplantae</taxon>
        <taxon>Streptophyta</taxon>
        <taxon>Embryophyta</taxon>
        <taxon>Tracheophyta</taxon>
        <taxon>Spermatophyta</taxon>
        <taxon>Magnoliopsida</taxon>
        <taxon>eudicotyledons</taxon>
        <taxon>Gunneridae</taxon>
        <taxon>Pentapetalae</taxon>
        <taxon>rosids</taxon>
        <taxon>fabids</taxon>
        <taxon>Fabales</taxon>
        <taxon>Fabaceae</taxon>
        <taxon>Papilionoideae</taxon>
        <taxon>50 kb inversion clade</taxon>
        <taxon>NPAAA clade</taxon>
        <taxon>indigoferoid/millettioid clade</taxon>
        <taxon>Phaseoleae</taxon>
        <taxon>Clitoria</taxon>
    </lineage>
</organism>
<reference evidence="2 3" key="1">
    <citation type="submission" date="2024-01" db="EMBL/GenBank/DDBJ databases">
        <title>The genomes of 5 underutilized Papilionoideae crops provide insights into root nodulation and disease resistance.</title>
        <authorList>
            <person name="Yuan L."/>
        </authorList>
    </citation>
    <scope>NUCLEOTIDE SEQUENCE [LARGE SCALE GENOMIC DNA]</scope>
    <source>
        <strain evidence="2">LY-2023</strain>
        <tissue evidence="2">Leaf</tissue>
    </source>
</reference>
<keyword evidence="1" id="KW-0812">Transmembrane</keyword>
<sequence length="167" mass="18935">MFNISIPFPFDVYKLRPVNKGGFDGVPGFQVRISITALCISLRCACPVDLLIISLVKTSLGICMLLSTIYLFYHLRLNGQQDIEQELSKVSGASRGPGVSQHIVEQYETKLQELKPQLSLSKKHSEEMLWKLQDTIDEIEKRKKSEASHMKINEELGMKILELEAEL</sequence>
<dbReference type="PANTHER" id="PTHR34452:SF1">
    <property type="entry name" value="SPORULATION-SPECIFIC PROTEIN"/>
    <property type="match status" value="1"/>
</dbReference>
<evidence type="ECO:0000313" key="3">
    <source>
        <dbReference type="Proteomes" id="UP001359559"/>
    </source>
</evidence>
<proteinExistence type="predicted"/>
<dbReference type="Proteomes" id="UP001359559">
    <property type="component" value="Unassembled WGS sequence"/>
</dbReference>
<protein>
    <submittedName>
        <fullName evidence="2">Uncharacterized protein</fullName>
    </submittedName>
</protein>
<keyword evidence="3" id="KW-1185">Reference proteome</keyword>
<dbReference type="EMBL" id="JAYKXN010000005">
    <property type="protein sequence ID" value="KAK7285486.1"/>
    <property type="molecule type" value="Genomic_DNA"/>
</dbReference>
<comment type="caution">
    <text evidence="2">The sequence shown here is derived from an EMBL/GenBank/DDBJ whole genome shotgun (WGS) entry which is preliminary data.</text>
</comment>
<name>A0AAN9P5L2_CLITE</name>
<evidence type="ECO:0000313" key="2">
    <source>
        <dbReference type="EMBL" id="KAK7285486.1"/>
    </source>
</evidence>
<dbReference type="AlphaFoldDB" id="A0AAN9P5L2"/>
<accession>A0AAN9P5L2</accession>